<evidence type="ECO:0000313" key="1">
    <source>
        <dbReference type="EMBL" id="ADO99054.1"/>
    </source>
</evidence>
<dbReference type="GeneID" id="10329556"/>
<evidence type="ECO:0000313" key="2">
    <source>
        <dbReference type="Proteomes" id="UP000006532"/>
    </source>
</evidence>
<name>E3SNG7_9CAUD</name>
<proteinExistence type="predicted"/>
<gene>
    <name evidence="1" type="ORF">PSSM7_049</name>
</gene>
<organism evidence="1 2">
    <name type="scientific">Prochlorococcus phage P-SSM7</name>
    <dbReference type="NCBI Taxonomy" id="445688"/>
    <lineage>
        <taxon>Viruses</taxon>
        <taxon>Duplodnaviria</taxon>
        <taxon>Heunggongvirae</taxon>
        <taxon>Uroviricota</taxon>
        <taxon>Caudoviricetes</taxon>
        <taxon>Pantevenvirales</taxon>
        <taxon>Kyanoviridae</taxon>
        <taxon>Palaemonvirus</taxon>
        <taxon>Palaemonvirus pssm7</taxon>
    </lineage>
</organism>
<reference evidence="1 2" key="1">
    <citation type="journal article" date="2010" name="Environ. Microbiol.">
        <title>Genomic analysis of oceanic cyanobacterial myoviruses compared with T4-like myoviruses from diverse hosts and environments.</title>
        <authorList>
            <person name="Sullivan M.B."/>
            <person name="Huang K.H."/>
            <person name="Ignacio-Espinoza J.C."/>
            <person name="Berlin A.M."/>
            <person name="Kelly L."/>
            <person name="Weigele P.R."/>
            <person name="DeFrancesco A.S."/>
            <person name="Kern S.E."/>
            <person name="Thompson L.R."/>
            <person name="Young S."/>
            <person name="Yandava C."/>
            <person name="Fu R."/>
            <person name="Krastins B."/>
            <person name="Chase M."/>
            <person name="Sarracino D."/>
            <person name="Osburne M.S."/>
            <person name="Henn M.R."/>
            <person name="Chisholm S.W."/>
        </authorList>
    </citation>
    <scope>NUCLEOTIDE SEQUENCE [LARGE SCALE GENOMIC DNA]</scope>
    <source>
        <strain evidence="1">NATL1A-15</strain>
    </source>
</reference>
<dbReference type="Proteomes" id="UP000006532">
    <property type="component" value="Segment"/>
</dbReference>
<protein>
    <submittedName>
        <fullName evidence="1">Uncharacterized protein</fullName>
    </submittedName>
</protein>
<keyword evidence="2" id="KW-1185">Reference proteome</keyword>
<dbReference type="RefSeq" id="YP_004324880.1">
    <property type="nucleotide sequence ID" value="NC_015290.1"/>
</dbReference>
<dbReference type="KEGG" id="vg:10329556"/>
<sequence>MKLKKTGCFLGIIECMCQLKNLHTHPHIIIQFTLY</sequence>
<accession>E3SNG7</accession>
<dbReference type="EMBL" id="GU071103">
    <property type="protein sequence ID" value="ADO99054.1"/>
    <property type="molecule type" value="Genomic_DNA"/>
</dbReference>